<keyword evidence="11" id="KW-1185">Reference proteome</keyword>
<dbReference type="EMBL" id="CP022657">
    <property type="protein sequence ID" value="ASS77100.1"/>
    <property type="molecule type" value="Genomic_DNA"/>
</dbReference>
<accession>A0A223D6H5</accession>
<dbReference type="SUPFAM" id="SSF51395">
    <property type="entry name" value="FMN-linked oxidoreductases"/>
    <property type="match status" value="1"/>
</dbReference>
<dbReference type="InterPro" id="IPR039074">
    <property type="entry name" value="GGGP/HepGP_synthase_I"/>
</dbReference>
<dbReference type="PANTHER" id="PTHR40029">
    <property type="match status" value="1"/>
</dbReference>
<dbReference type="GO" id="GO:0120536">
    <property type="term" value="F:heptaprenylglyceryl phosphate synthase activity"/>
    <property type="evidence" value="ECO:0007669"/>
    <property type="project" value="UniProtKB-ARBA"/>
</dbReference>
<dbReference type="UniPathway" id="UPA00940"/>
<dbReference type="KEGG" id="tab:CIG75_03650"/>
<evidence type="ECO:0000256" key="1">
    <source>
        <dbReference type="ARBA" id="ARBA00022516"/>
    </source>
</evidence>
<dbReference type="AlphaFoldDB" id="A0A223D6H5"/>
<dbReference type="OrthoDB" id="2381757at2"/>
<name>A0A223D6H5_9BACL</name>
<dbReference type="CDD" id="cd02812">
    <property type="entry name" value="PcrB_like"/>
    <property type="match status" value="1"/>
</dbReference>
<dbReference type="Gene3D" id="3.20.20.390">
    <property type="entry name" value="FMN-linked oxidoreductases"/>
    <property type="match status" value="1"/>
</dbReference>
<feature type="binding site" evidence="9">
    <location>
        <position position="196"/>
    </location>
    <ligand>
        <name>sn-glycerol 1-phosphate</name>
        <dbReference type="ChEBI" id="CHEBI:57685"/>
    </ligand>
</feature>
<dbReference type="InterPro" id="IPR008205">
    <property type="entry name" value="GGGP_HepGP_synthase"/>
</dbReference>
<comment type="cofactor">
    <cofactor evidence="9">
        <name>Mg(2+)</name>
        <dbReference type="ChEBI" id="CHEBI:18420"/>
    </cofactor>
</comment>
<protein>
    <recommendedName>
        <fullName evidence="9">Heptaprenylglyceryl phosphate synthase</fullName>
        <shortName evidence="9">HepGP synthase</shortName>
        <ecNumber evidence="9">2.5.1.n9</ecNumber>
    </recommendedName>
    <alternativeName>
        <fullName evidence="9">Glycerol-1-phosphate heptaprenyltransferase</fullName>
    </alternativeName>
</protein>
<proteinExistence type="inferred from homology"/>
<keyword evidence="5 9" id="KW-0443">Lipid metabolism</keyword>
<sequence length="236" mass="25656">MSEQLSSPWRHWRHVVKLDPARTICDQALQAIAASGTDAVFLGGTQDITYENTNALLGRLRRLAPNLPLWQEISTVDAVVDGVDGYAIPLVLNTADPHWLIGAHAEAIEKYGSWIDWNKVLVEGYLVLHQAAAVAKLTKANVNLTASQAAAYALAAETLFSIPVLYIEYSGTFGDPALLAEIARTTRRAHLFYGGGIDSYEKAAAMAEHADTIIVGNALYADNWRTVLADTIRAVK</sequence>
<dbReference type="PANTHER" id="PTHR40029:SF2">
    <property type="entry name" value="HEPTAPRENYLGLYCERYL PHOSPHATE SYNTHASE"/>
    <property type="match status" value="1"/>
</dbReference>
<keyword evidence="3 9" id="KW-0479">Metal-binding</keyword>
<evidence type="ECO:0000256" key="4">
    <source>
        <dbReference type="ARBA" id="ARBA00022842"/>
    </source>
</evidence>
<dbReference type="Proteomes" id="UP000214688">
    <property type="component" value="Chromosome"/>
</dbReference>
<organism evidence="10 11">
    <name type="scientific">Tumebacillus algifaecis</name>
    <dbReference type="NCBI Taxonomy" id="1214604"/>
    <lineage>
        <taxon>Bacteria</taxon>
        <taxon>Bacillati</taxon>
        <taxon>Bacillota</taxon>
        <taxon>Bacilli</taxon>
        <taxon>Bacillales</taxon>
        <taxon>Alicyclobacillaceae</taxon>
        <taxon>Tumebacillus</taxon>
    </lineage>
</organism>
<feature type="binding site" evidence="9">
    <location>
        <position position="45"/>
    </location>
    <ligand>
        <name>Mg(2+)</name>
        <dbReference type="ChEBI" id="CHEBI:18420"/>
    </ligand>
</feature>
<evidence type="ECO:0000256" key="7">
    <source>
        <dbReference type="ARBA" id="ARBA00023264"/>
    </source>
</evidence>
<dbReference type="InterPro" id="IPR038597">
    <property type="entry name" value="GGGP/HepGP_synthase_sf"/>
</dbReference>
<keyword evidence="1 9" id="KW-0444">Lipid biosynthesis</keyword>
<comment type="similarity">
    <text evidence="9">Belongs to the GGGP/HepGP synthase family. Group I subfamily.</text>
</comment>
<evidence type="ECO:0000256" key="3">
    <source>
        <dbReference type="ARBA" id="ARBA00022723"/>
    </source>
</evidence>
<feature type="binding site" evidence="9">
    <location>
        <begin position="166"/>
        <end position="171"/>
    </location>
    <ligand>
        <name>sn-glycerol 1-phosphate</name>
        <dbReference type="ChEBI" id="CHEBI:57685"/>
    </ligand>
</feature>
<feature type="binding site" evidence="9">
    <location>
        <position position="17"/>
    </location>
    <ligand>
        <name>sn-glycerol 1-phosphate</name>
        <dbReference type="ChEBI" id="CHEBI:57685"/>
    </ligand>
</feature>
<feature type="binding site" evidence="9">
    <location>
        <begin position="216"/>
        <end position="217"/>
    </location>
    <ligand>
        <name>sn-glycerol 1-phosphate</name>
        <dbReference type="ChEBI" id="CHEBI:57685"/>
    </ligand>
</feature>
<dbReference type="HAMAP" id="MF_00112">
    <property type="entry name" value="GGGP_HepGP_synthase"/>
    <property type="match status" value="1"/>
</dbReference>
<evidence type="ECO:0000256" key="8">
    <source>
        <dbReference type="ARBA" id="ARBA00048318"/>
    </source>
</evidence>
<reference evidence="10 11" key="1">
    <citation type="journal article" date="2015" name="Int. J. Syst. Evol. Microbiol.">
        <title>Tumebacillus algifaecis sp. nov., isolated from decomposing algal scum.</title>
        <authorList>
            <person name="Wu Y.F."/>
            <person name="Zhang B."/>
            <person name="Xing P."/>
            <person name="Wu Q.L."/>
            <person name="Liu S.J."/>
        </authorList>
    </citation>
    <scope>NUCLEOTIDE SEQUENCE [LARGE SCALE GENOMIC DNA]</scope>
    <source>
        <strain evidence="10 11">THMBR28</strain>
    </source>
</reference>
<comment type="subunit">
    <text evidence="9">Homodimer.</text>
</comment>
<evidence type="ECO:0000256" key="9">
    <source>
        <dbReference type="HAMAP-Rule" id="MF_00112"/>
    </source>
</evidence>
<comment type="function">
    <text evidence="9">Prenyltransferase that catalyzes in vivo the transfer of the heptaprenyl moiety of heptaprenyl pyrophosphate (HepPP; 35 carbon atoms) to the C3 hydroxyl of sn-glycerol-1-phosphate (G1P), producing heptaprenylglyceryl phosphate (HepGP). This reaction is an ether-bond-formation step in the biosynthesis of archaea-type G1P-based membrane lipids found in Bacillales.</text>
</comment>
<dbReference type="GO" id="GO:0046474">
    <property type="term" value="P:glycerophospholipid biosynthetic process"/>
    <property type="evidence" value="ECO:0007669"/>
    <property type="project" value="UniProtKB-UniRule"/>
</dbReference>
<evidence type="ECO:0000313" key="11">
    <source>
        <dbReference type="Proteomes" id="UP000214688"/>
    </source>
</evidence>
<comment type="pathway">
    <text evidence="9">Membrane lipid metabolism; glycerophospholipid metabolism.</text>
</comment>
<dbReference type="Pfam" id="PF01884">
    <property type="entry name" value="PcrB"/>
    <property type="match status" value="1"/>
</dbReference>
<dbReference type="GO" id="GO:0000287">
    <property type="term" value="F:magnesium ion binding"/>
    <property type="evidence" value="ECO:0007669"/>
    <property type="project" value="UniProtKB-UniRule"/>
</dbReference>
<keyword evidence="6 9" id="KW-0594">Phospholipid biosynthesis</keyword>
<evidence type="ECO:0000313" key="10">
    <source>
        <dbReference type="EMBL" id="ASS77100.1"/>
    </source>
</evidence>
<dbReference type="NCBIfam" id="NF003199">
    <property type="entry name" value="PRK04169.1-3"/>
    <property type="match status" value="1"/>
</dbReference>
<dbReference type="NCBIfam" id="TIGR01768">
    <property type="entry name" value="GGGP-family"/>
    <property type="match status" value="1"/>
</dbReference>
<gene>
    <name evidence="9" type="primary">pcrB</name>
    <name evidence="10" type="ORF">CIG75_03650</name>
</gene>
<comment type="caution">
    <text evidence="9">Lacks conserved residue(s) required for the propagation of feature annotation.</text>
</comment>
<feature type="binding site" evidence="9">
    <location>
        <position position="19"/>
    </location>
    <ligand>
        <name>Mg(2+)</name>
        <dbReference type="ChEBI" id="CHEBI:18420"/>
    </ligand>
</feature>
<keyword evidence="7 9" id="KW-1208">Phospholipid metabolism</keyword>
<evidence type="ECO:0000256" key="6">
    <source>
        <dbReference type="ARBA" id="ARBA00023209"/>
    </source>
</evidence>
<comment type="catalytic activity">
    <reaction evidence="8 9">
        <text>sn-glycerol 1-phosphate + all-trans-heptaprenyl diphosphate = 3-heptaprenyl-sn-glycero-1-phosphate + diphosphate</text>
        <dbReference type="Rhea" id="RHEA:33495"/>
        <dbReference type="ChEBI" id="CHEBI:33019"/>
        <dbReference type="ChEBI" id="CHEBI:57685"/>
        <dbReference type="ChEBI" id="CHEBI:58206"/>
        <dbReference type="ChEBI" id="CHEBI:64781"/>
        <dbReference type="EC" id="2.5.1.n9"/>
    </reaction>
</comment>
<evidence type="ECO:0000256" key="2">
    <source>
        <dbReference type="ARBA" id="ARBA00022679"/>
    </source>
</evidence>
<keyword evidence="2 9" id="KW-0808">Transferase</keyword>
<dbReference type="EC" id="2.5.1.n9" evidence="9"/>
<keyword evidence="4 9" id="KW-0460">Magnesium</keyword>
<evidence type="ECO:0000256" key="5">
    <source>
        <dbReference type="ARBA" id="ARBA00023098"/>
    </source>
</evidence>